<dbReference type="Proteomes" id="UP000649179">
    <property type="component" value="Unassembled WGS sequence"/>
</dbReference>
<reference evidence="4" key="2">
    <citation type="submission" date="2020-09" db="EMBL/GenBank/DDBJ databases">
        <authorList>
            <person name="Sun Q."/>
            <person name="Zhou Y."/>
        </authorList>
    </citation>
    <scope>NUCLEOTIDE SEQUENCE</scope>
    <source>
        <strain evidence="4">CGMCC 1.16067</strain>
    </source>
</reference>
<evidence type="ECO:0008006" key="6">
    <source>
        <dbReference type="Google" id="ProtNLM"/>
    </source>
</evidence>
<dbReference type="AlphaFoldDB" id="A0A917F681"/>
<evidence type="ECO:0000313" key="4">
    <source>
        <dbReference type="EMBL" id="GGF55190.1"/>
    </source>
</evidence>
<dbReference type="EMBL" id="BMKQ01000001">
    <property type="protein sequence ID" value="GGF55190.1"/>
    <property type="molecule type" value="Genomic_DNA"/>
</dbReference>
<keyword evidence="3" id="KW-0812">Transmembrane</keyword>
<dbReference type="InterPro" id="IPR005754">
    <property type="entry name" value="Sortase"/>
</dbReference>
<feature type="transmembrane region" description="Helical" evidence="3">
    <location>
        <begin position="21"/>
        <end position="42"/>
    </location>
</feature>
<evidence type="ECO:0000256" key="3">
    <source>
        <dbReference type="SAM" id="Phobius"/>
    </source>
</evidence>
<evidence type="ECO:0000256" key="2">
    <source>
        <dbReference type="PIRSR" id="PIRSR605754-1"/>
    </source>
</evidence>
<keyword evidence="3" id="KW-1133">Transmembrane helix</keyword>
<gene>
    <name evidence="4" type="ORF">GCM10011519_31340</name>
</gene>
<keyword evidence="3" id="KW-0472">Membrane</keyword>
<dbReference type="GO" id="GO:0016787">
    <property type="term" value="F:hydrolase activity"/>
    <property type="evidence" value="ECO:0007669"/>
    <property type="project" value="UniProtKB-KW"/>
</dbReference>
<dbReference type="Pfam" id="PF04203">
    <property type="entry name" value="Sortase"/>
    <property type="match status" value="1"/>
</dbReference>
<evidence type="ECO:0000256" key="1">
    <source>
        <dbReference type="ARBA" id="ARBA00022801"/>
    </source>
</evidence>
<name>A0A917F681_9ACTN</name>
<dbReference type="InterPro" id="IPR023365">
    <property type="entry name" value="Sortase_dom-sf"/>
</dbReference>
<feature type="active site" description="Proton donor/acceptor" evidence="2">
    <location>
        <position position="124"/>
    </location>
</feature>
<protein>
    <recommendedName>
        <fullName evidence="6">Class E sortase</fullName>
    </recommendedName>
</protein>
<feature type="active site" description="Acyl-thioester intermediate" evidence="2">
    <location>
        <position position="197"/>
    </location>
</feature>
<dbReference type="RefSeq" id="WP_188780620.1">
    <property type="nucleotide sequence ID" value="NZ_BMKQ01000001.1"/>
</dbReference>
<organism evidence="4 5">
    <name type="scientific">Marmoricola endophyticus</name>
    <dbReference type="NCBI Taxonomy" id="2040280"/>
    <lineage>
        <taxon>Bacteria</taxon>
        <taxon>Bacillati</taxon>
        <taxon>Actinomycetota</taxon>
        <taxon>Actinomycetes</taxon>
        <taxon>Propionibacteriales</taxon>
        <taxon>Nocardioidaceae</taxon>
        <taxon>Marmoricola</taxon>
    </lineage>
</organism>
<comment type="caution">
    <text evidence="4">The sequence shown here is derived from an EMBL/GenBank/DDBJ whole genome shotgun (WGS) entry which is preliminary data.</text>
</comment>
<accession>A0A917F681</accession>
<proteinExistence type="predicted"/>
<dbReference type="Gene3D" id="2.40.260.10">
    <property type="entry name" value="Sortase"/>
    <property type="match status" value="1"/>
</dbReference>
<sequence>MSDVSTLDRDPGEREKRPRGVVFWCGVLLIVVGLGLLGYVGWQMFGTNVVSRHEAGQIRERTERAWERGEEGPSRALLHVPRFGASYSVPIVQGFTDDNLAKGVARYTDGAKAGGLGNYVLAGHRVTHGEPFSKFPDLRKGDLVEVETRTATYTYRLRNSGTDTIVDFTTAWPLWPVPSPSAKGAAPTQHLITLLTCSELFHTDDRSVVVGDLVKTRKVDR</sequence>
<dbReference type="SUPFAM" id="SSF63817">
    <property type="entry name" value="Sortase"/>
    <property type="match status" value="1"/>
</dbReference>
<dbReference type="InterPro" id="IPR042003">
    <property type="entry name" value="Sortase_E"/>
</dbReference>
<evidence type="ECO:0000313" key="5">
    <source>
        <dbReference type="Proteomes" id="UP000649179"/>
    </source>
</evidence>
<dbReference type="CDD" id="cd05830">
    <property type="entry name" value="Sortase_E"/>
    <property type="match status" value="1"/>
</dbReference>
<keyword evidence="5" id="KW-1185">Reference proteome</keyword>
<keyword evidence="1" id="KW-0378">Hydrolase</keyword>
<reference evidence="4" key="1">
    <citation type="journal article" date="2014" name="Int. J. Syst. Evol. Microbiol.">
        <title>Complete genome sequence of Corynebacterium casei LMG S-19264T (=DSM 44701T), isolated from a smear-ripened cheese.</title>
        <authorList>
            <consortium name="US DOE Joint Genome Institute (JGI-PGF)"/>
            <person name="Walter F."/>
            <person name="Albersmeier A."/>
            <person name="Kalinowski J."/>
            <person name="Ruckert C."/>
        </authorList>
    </citation>
    <scope>NUCLEOTIDE SEQUENCE</scope>
    <source>
        <strain evidence="4">CGMCC 1.16067</strain>
    </source>
</reference>